<comment type="caution">
    <text evidence="2">The sequence shown here is derived from an EMBL/GenBank/DDBJ whole genome shotgun (WGS) entry which is preliminary data.</text>
</comment>
<dbReference type="Proteomes" id="UP000054725">
    <property type="component" value="Unassembled WGS sequence"/>
</dbReference>
<organism evidence="2 3">
    <name type="scientific">Legionella nautarum</name>
    <dbReference type="NCBI Taxonomy" id="45070"/>
    <lineage>
        <taxon>Bacteria</taxon>
        <taxon>Pseudomonadati</taxon>
        <taxon>Pseudomonadota</taxon>
        <taxon>Gammaproteobacteria</taxon>
        <taxon>Legionellales</taxon>
        <taxon>Legionellaceae</taxon>
        <taxon>Legionella</taxon>
    </lineage>
</organism>
<keyword evidence="2" id="KW-0418">Kinase</keyword>
<name>A0A0W0X3H3_9GAMM</name>
<evidence type="ECO:0000259" key="1">
    <source>
        <dbReference type="Pfam" id="PF02518"/>
    </source>
</evidence>
<dbReference type="InterPro" id="IPR003594">
    <property type="entry name" value="HATPase_dom"/>
</dbReference>
<dbReference type="OrthoDB" id="8573961at2"/>
<dbReference type="GO" id="GO:0004673">
    <property type="term" value="F:protein histidine kinase activity"/>
    <property type="evidence" value="ECO:0007669"/>
    <property type="project" value="UniProtKB-EC"/>
</dbReference>
<accession>A0A0W0X3H3</accession>
<proteinExistence type="predicted"/>
<sequence length="67" mass="7879">MVKERQDEIYVQFKQLTPSYQGIYKGLGLYVLKQFIDELDGEIYVESELHKGTCFTCLIPLKLSFDR</sequence>
<gene>
    <name evidence="2" type="ORF">Lnau_0208</name>
</gene>
<dbReference type="EMBL" id="LNYO01000002">
    <property type="protein sequence ID" value="KTD39139.1"/>
    <property type="molecule type" value="Genomic_DNA"/>
</dbReference>
<dbReference type="Gene3D" id="3.30.565.10">
    <property type="entry name" value="Histidine kinase-like ATPase, C-terminal domain"/>
    <property type="match status" value="1"/>
</dbReference>
<evidence type="ECO:0000313" key="3">
    <source>
        <dbReference type="Proteomes" id="UP000054725"/>
    </source>
</evidence>
<keyword evidence="2" id="KW-0808">Transferase</keyword>
<feature type="domain" description="Histidine kinase/HSP90-like ATPase" evidence="1">
    <location>
        <begin position="4"/>
        <end position="62"/>
    </location>
</feature>
<evidence type="ECO:0000313" key="2">
    <source>
        <dbReference type="EMBL" id="KTD39139.1"/>
    </source>
</evidence>
<protein>
    <submittedName>
        <fullName evidence="2">Sensory histidine-kinase / response regulator</fullName>
        <ecNumber evidence="2">2.7.13.3</ecNumber>
    </submittedName>
</protein>
<dbReference type="AlphaFoldDB" id="A0A0W0X3H3"/>
<dbReference type="Pfam" id="PF02518">
    <property type="entry name" value="HATPase_c"/>
    <property type="match status" value="1"/>
</dbReference>
<dbReference type="EC" id="2.7.13.3" evidence="2"/>
<dbReference type="STRING" id="45070.Lnau_0208"/>
<dbReference type="InterPro" id="IPR036890">
    <property type="entry name" value="HATPase_C_sf"/>
</dbReference>
<keyword evidence="3" id="KW-1185">Reference proteome</keyword>
<reference evidence="2 3" key="1">
    <citation type="submission" date="2015-11" db="EMBL/GenBank/DDBJ databases">
        <title>Genomic analysis of 38 Legionella species identifies large and diverse effector repertoires.</title>
        <authorList>
            <person name="Burstein D."/>
            <person name="Amaro F."/>
            <person name="Zusman T."/>
            <person name="Lifshitz Z."/>
            <person name="Cohen O."/>
            <person name="Gilbert J.A."/>
            <person name="Pupko T."/>
            <person name="Shuman H.A."/>
            <person name="Segal G."/>
        </authorList>
    </citation>
    <scope>NUCLEOTIDE SEQUENCE [LARGE SCALE GENOMIC DNA]</scope>
    <source>
        <strain evidence="2 3">ATCC 49506</strain>
    </source>
</reference>
<dbReference type="PATRIC" id="fig|45070.6.peg.215"/>
<dbReference type="SUPFAM" id="SSF55874">
    <property type="entry name" value="ATPase domain of HSP90 chaperone/DNA topoisomerase II/histidine kinase"/>
    <property type="match status" value="1"/>
</dbReference>